<dbReference type="RefSeq" id="WP_125071831.1">
    <property type="nucleotide sequence ID" value="NZ_QWZQ01000012.1"/>
</dbReference>
<evidence type="ECO:0000313" key="2">
    <source>
        <dbReference type="Proteomes" id="UP000283633"/>
    </source>
</evidence>
<dbReference type="CDD" id="cd12218">
    <property type="entry name" value="Csn2"/>
    <property type="match status" value="1"/>
</dbReference>
<reference evidence="1 2" key="1">
    <citation type="submission" date="2018-08" db="EMBL/GenBank/DDBJ databases">
        <title>Genome Lactobacillus garii FI11369.</title>
        <authorList>
            <person name="Diaz M."/>
            <person name="Narbad A."/>
        </authorList>
    </citation>
    <scope>NUCLEOTIDE SEQUENCE [LARGE SCALE GENOMIC DNA]</scope>
    <source>
        <strain evidence="1 2">FI11369</strain>
    </source>
</reference>
<dbReference type="NCBIfam" id="TIGR01866">
    <property type="entry name" value="cas_Csn2"/>
    <property type="match status" value="1"/>
</dbReference>
<dbReference type="InterPro" id="IPR010146">
    <property type="entry name" value="CRISPR-assoc_prot_Csn2-typ"/>
</dbReference>
<protein>
    <submittedName>
        <fullName evidence="1">Type II-A CRISPR-associated protein Csn2</fullName>
    </submittedName>
</protein>
<evidence type="ECO:0000313" key="1">
    <source>
        <dbReference type="EMBL" id="RRK10918.1"/>
    </source>
</evidence>
<dbReference type="Proteomes" id="UP000283633">
    <property type="component" value="Unassembled WGS sequence"/>
</dbReference>
<dbReference type="EMBL" id="QWZQ01000012">
    <property type="protein sequence ID" value="RRK10918.1"/>
    <property type="molecule type" value="Genomic_DNA"/>
</dbReference>
<keyword evidence="2" id="KW-1185">Reference proteome</keyword>
<dbReference type="AlphaFoldDB" id="A0A3R8J7U9"/>
<dbReference type="Pfam" id="PF09711">
    <property type="entry name" value="Cas_Csn2"/>
    <property type="match status" value="1"/>
</dbReference>
<organism evidence="1 2">
    <name type="scientific">Lactiplantibacillus garii</name>
    <dbReference type="NCBI Taxonomy" id="2306423"/>
    <lineage>
        <taxon>Bacteria</taxon>
        <taxon>Bacillati</taxon>
        <taxon>Bacillota</taxon>
        <taxon>Bacilli</taxon>
        <taxon>Lactobacillales</taxon>
        <taxon>Lactobacillaceae</taxon>
        <taxon>Lactiplantibacillus</taxon>
    </lineage>
</organism>
<dbReference type="InterPro" id="IPR038600">
    <property type="entry name" value="Csn2_sf"/>
</dbReference>
<proteinExistence type="predicted"/>
<sequence length="225" mass="25918">MNLTYYPFRPFHVEPGKINVIDTGSSKMYFDLIQGFEDRTDTIRVSDDNLELKTIASQCSWYGDLMLTVDLNHLFKQKIQQRIIELMVDNQQVALLESGSKMVSQVTDASFLMDLPLEVTELPNIDKIMKFVGISFPKTLAENASEILETLIQTHVELGSQKCIVLTNVSHYVTTKQLTAINQLLKELQATLLIIEYSELKRVKKFRNSCYYYVDSDLVDWRDMS</sequence>
<comment type="caution">
    <text evidence="1">The sequence shown here is derived from an EMBL/GenBank/DDBJ whole genome shotgun (WGS) entry which is preliminary data.</text>
</comment>
<dbReference type="OrthoDB" id="2246929at2"/>
<dbReference type="Gene3D" id="3.40.50.11940">
    <property type="match status" value="1"/>
</dbReference>
<accession>A0A3R8J7U9</accession>
<name>A0A3R8J7U9_9LACO</name>
<gene>
    <name evidence="1" type="primary">csn2</name>
    <name evidence="1" type="ORF">D1831_05010</name>
</gene>